<proteinExistence type="predicted"/>
<dbReference type="Gene3D" id="1.20.1170.10">
    <property type="match status" value="1"/>
</dbReference>
<evidence type="ECO:0000313" key="3">
    <source>
        <dbReference type="Proteomes" id="UP001326199"/>
    </source>
</evidence>
<evidence type="ECO:0000256" key="1">
    <source>
        <dbReference type="SAM" id="Coils"/>
    </source>
</evidence>
<gene>
    <name evidence="2" type="ORF">QC763_511820</name>
</gene>
<evidence type="ECO:0000313" key="2">
    <source>
        <dbReference type="EMBL" id="KAK4664545.1"/>
    </source>
</evidence>
<keyword evidence="3" id="KW-1185">Reference proteome</keyword>
<feature type="coiled-coil region" evidence="1">
    <location>
        <begin position="244"/>
        <end position="275"/>
    </location>
</feature>
<feature type="coiled-coil region" evidence="1">
    <location>
        <begin position="152"/>
        <end position="186"/>
    </location>
</feature>
<reference evidence="2 3" key="1">
    <citation type="journal article" date="2023" name="bioRxiv">
        <title>High-quality genome assemblies of four members of thePodospora anserinaspecies complex.</title>
        <authorList>
            <person name="Ament-Velasquez S.L."/>
            <person name="Vogan A.A."/>
            <person name="Wallerman O."/>
            <person name="Hartmann F."/>
            <person name="Gautier V."/>
            <person name="Silar P."/>
            <person name="Giraud T."/>
            <person name="Johannesson H."/>
        </authorList>
    </citation>
    <scope>NUCLEOTIDE SEQUENCE [LARGE SCALE GENOMIC DNA]</scope>
    <source>
        <strain evidence="2 3">CBS 411.78</strain>
    </source>
</reference>
<dbReference type="Proteomes" id="UP001326199">
    <property type="component" value="Unassembled WGS sequence"/>
</dbReference>
<sequence length="421" mass="47547">MSTDWTNDPKAAEKTLQDSLEAELKTHPDRFLRTAKADGKVTFNGDKSPFYAIQAYVWCGMLYPDNDADFQKKLPQSRFKPLELVLPKIYEDTKDALVAVSSSCHKFSSGPMEGVLKKYAVNAKTSLGADDGLGAQLKTLTSDKYKNKESIDEDFEAAKELAKERLEELKSDAKEKEEQSDKLRKDLQDVRFILMFGMGEKELITDLSDFLSETEVNKKQVTAVNDKYLSPVTDSEGKHYKNAMVYLNHELEGLQKKLKDAKDEADNHSKELKEEGDPKGWKFWVNVLSGPTGTWNLYQKLKDFKDALDKWSTQNKETEDVLKCQTTVTALEAQIDDLITRMTKAVEGIRLIQDTFRHLGESLDPVIKAIDKIEKGTSSPLQAIRKSNISHGIQDAVTKYEEIIKEAEDFAKASQIKVIDA</sequence>
<keyword evidence="1" id="KW-0175">Coiled coil</keyword>
<name>A0ABR0H950_9PEZI</name>
<dbReference type="RefSeq" id="XP_062764511.1">
    <property type="nucleotide sequence ID" value="XM_062913739.1"/>
</dbReference>
<dbReference type="CDD" id="cd22656">
    <property type="entry name" value="ClyA_Cry6Aa-like"/>
    <property type="match status" value="1"/>
</dbReference>
<dbReference type="EMBL" id="JAFFHB010000007">
    <property type="protein sequence ID" value="KAK4664545.1"/>
    <property type="molecule type" value="Genomic_DNA"/>
</dbReference>
<dbReference type="GeneID" id="87934082"/>
<protein>
    <submittedName>
        <fullName evidence="2">Uncharacterized protein</fullName>
    </submittedName>
</protein>
<dbReference type="SUPFAM" id="SSF58100">
    <property type="entry name" value="Bacterial hemolysins"/>
    <property type="match status" value="1"/>
</dbReference>
<comment type="caution">
    <text evidence="2">The sequence shown here is derived from an EMBL/GenBank/DDBJ whole genome shotgun (WGS) entry which is preliminary data.</text>
</comment>
<organism evidence="2 3">
    <name type="scientific">Podospora pseudopauciseta</name>
    <dbReference type="NCBI Taxonomy" id="2093780"/>
    <lineage>
        <taxon>Eukaryota</taxon>
        <taxon>Fungi</taxon>
        <taxon>Dikarya</taxon>
        <taxon>Ascomycota</taxon>
        <taxon>Pezizomycotina</taxon>
        <taxon>Sordariomycetes</taxon>
        <taxon>Sordariomycetidae</taxon>
        <taxon>Sordariales</taxon>
        <taxon>Podosporaceae</taxon>
        <taxon>Podospora</taxon>
    </lineage>
</organism>
<accession>A0ABR0H950</accession>